<feature type="repeat" description="ANK" evidence="3">
    <location>
        <begin position="356"/>
        <end position="388"/>
    </location>
</feature>
<comment type="caution">
    <text evidence="4">The sequence shown here is derived from an EMBL/GenBank/DDBJ whole genome shotgun (WGS) entry which is preliminary data.</text>
</comment>
<feature type="repeat" description="ANK" evidence="3">
    <location>
        <begin position="490"/>
        <end position="522"/>
    </location>
</feature>
<dbReference type="Proteomes" id="UP000596742">
    <property type="component" value="Unassembled WGS sequence"/>
</dbReference>
<gene>
    <name evidence="4" type="ORF">MGAL_10B009514</name>
</gene>
<dbReference type="OrthoDB" id="10254947at2759"/>
<proteinExistence type="predicted"/>
<dbReference type="PANTHER" id="PTHR24198:SF194">
    <property type="entry name" value="INVERSIN-A"/>
    <property type="match status" value="1"/>
</dbReference>
<keyword evidence="2 3" id="KW-0040">ANK repeat</keyword>
<dbReference type="Pfam" id="PF12796">
    <property type="entry name" value="Ank_2"/>
    <property type="match status" value="3"/>
</dbReference>
<dbReference type="PROSITE" id="PS50297">
    <property type="entry name" value="ANK_REP_REGION"/>
    <property type="match status" value="7"/>
</dbReference>
<evidence type="ECO:0000313" key="4">
    <source>
        <dbReference type="EMBL" id="VDI69387.1"/>
    </source>
</evidence>
<feature type="repeat" description="ANK" evidence="3">
    <location>
        <begin position="323"/>
        <end position="355"/>
    </location>
</feature>
<evidence type="ECO:0000256" key="3">
    <source>
        <dbReference type="PROSITE-ProRule" id="PRU00023"/>
    </source>
</evidence>
<keyword evidence="1" id="KW-0677">Repeat</keyword>
<feature type="repeat" description="ANK" evidence="3">
    <location>
        <begin position="556"/>
        <end position="588"/>
    </location>
</feature>
<dbReference type="PROSITE" id="PS50088">
    <property type="entry name" value="ANK_REPEAT"/>
    <property type="match status" value="8"/>
</dbReference>
<dbReference type="InterPro" id="IPR002110">
    <property type="entry name" value="Ankyrin_rpt"/>
</dbReference>
<dbReference type="Pfam" id="PF00023">
    <property type="entry name" value="Ank"/>
    <property type="match status" value="1"/>
</dbReference>
<evidence type="ECO:0000256" key="2">
    <source>
        <dbReference type="ARBA" id="ARBA00023043"/>
    </source>
</evidence>
<name>A0A8B6GUX9_MYTGA</name>
<dbReference type="PANTHER" id="PTHR24198">
    <property type="entry name" value="ANKYRIN REPEAT AND PROTEIN KINASE DOMAIN-CONTAINING PROTEIN"/>
    <property type="match status" value="1"/>
</dbReference>
<evidence type="ECO:0000313" key="5">
    <source>
        <dbReference type="Proteomes" id="UP000596742"/>
    </source>
</evidence>
<dbReference type="SMART" id="SM00248">
    <property type="entry name" value="ANK"/>
    <property type="match status" value="11"/>
</dbReference>
<reference evidence="4" key="1">
    <citation type="submission" date="2018-11" db="EMBL/GenBank/DDBJ databases">
        <authorList>
            <person name="Alioto T."/>
            <person name="Alioto T."/>
        </authorList>
    </citation>
    <scope>NUCLEOTIDE SEQUENCE</scope>
</reference>
<dbReference type="AlphaFoldDB" id="A0A8B6GUX9"/>
<feature type="repeat" description="ANK" evidence="3">
    <location>
        <begin position="257"/>
        <end position="289"/>
    </location>
</feature>
<evidence type="ECO:0000256" key="1">
    <source>
        <dbReference type="ARBA" id="ARBA00022737"/>
    </source>
</evidence>
<feature type="repeat" description="ANK" evidence="3">
    <location>
        <begin position="523"/>
        <end position="555"/>
    </location>
</feature>
<dbReference type="Gene3D" id="1.25.40.20">
    <property type="entry name" value="Ankyrin repeat-containing domain"/>
    <property type="match status" value="4"/>
</dbReference>
<feature type="repeat" description="ANK" evidence="3">
    <location>
        <begin position="290"/>
        <end position="322"/>
    </location>
</feature>
<dbReference type="InterPro" id="IPR036770">
    <property type="entry name" value="Ankyrin_rpt-contain_sf"/>
</dbReference>
<sequence length="723" mass="81785">MKYDFFPLLCQLYSSNETSDVETYFTDPIQAINVELESLMNEADQTTFATLFLFVIYNNFIDENIFNRRTKIRNILLNLSDHFEISSVLSTHVVKLQLNKLINSFVKRCENSYSIILDKMFDILVLFCGNKYFDLCLEVAHTDIIRDRFQLVSLNAEGSEGMIIVAADKENAYFDRISNDIHDGHIENVFTNIQITFTSYQRKLLEHLKNNEDLLNIFLSLSEKESSPLISVANQGLNYLVHSLIELGFNVNVIDKNGQSPLFLATDCDYIETVELLLNKSANPDLCDDRKIYPLHIACLNGSIEMVKLLINSKCRKDIQSYYWHTPLYFASLLGHTEIVAFLLENNSDANICSKNNNNALHAACQFNNVEIVQLLRDHGCDPSVLSVYNESPLFVACLRNSTLSAGLLLEMGCNPNLYTNVGENYNPRPDIKNLNIIDSILNDAYEHVCALLLDNAENYENSCAELAVDMNKFSFINLKNSLTKPHSSSNMTPLFIASSSGFIKVVKLLLEHNANPNLGNGFKETPLFISSENGNTETVKLLLEFQADPNLCNNHNVSPLQAATLNGFSKIVSLLLINGANPNHDDGNNGPPLILATHRSLYEIVELLLKFDADPNINNCNGETCLHLASQNGAVEIVKFLLKNHANPNVVDNNLNTPLHTASHFLQFLVFLTSKTWKDIVILGWSKRFISYQVEKARWFRQPWREIVKLLLQYRADPFTVV</sequence>
<protein>
    <submittedName>
        <fullName evidence="4">Uncharacterized protein</fullName>
    </submittedName>
</protein>
<feature type="repeat" description="ANK" evidence="3">
    <location>
        <begin position="622"/>
        <end position="654"/>
    </location>
</feature>
<keyword evidence="5" id="KW-1185">Reference proteome</keyword>
<dbReference type="EMBL" id="UYJE01009023">
    <property type="protein sequence ID" value="VDI69387.1"/>
    <property type="molecule type" value="Genomic_DNA"/>
</dbReference>
<accession>A0A8B6GUX9</accession>
<dbReference type="SUPFAM" id="SSF48403">
    <property type="entry name" value="Ankyrin repeat"/>
    <property type="match status" value="2"/>
</dbReference>
<organism evidence="4 5">
    <name type="scientific">Mytilus galloprovincialis</name>
    <name type="common">Mediterranean mussel</name>
    <dbReference type="NCBI Taxonomy" id="29158"/>
    <lineage>
        <taxon>Eukaryota</taxon>
        <taxon>Metazoa</taxon>
        <taxon>Spiralia</taxon>
        <taxon>Lophotrochozoa</taxon>
        <taxon>Mollusca</taxon>
        <taxon>Bivalvia</taxon>
        <taxon>Autobranchia</taxon>
        <taxon>Pteriomorphia</taxon>
        <taxon>Mytilida</taxon>
        <taxon>Mytiloidea</taxon>
        <taxon>Mytilidae</taxon>
        <taxon>Mytilinae</taxon>
        <taxon>Mytilus</taxon>
    </lineage>
</organism>